<evidence type="ECO:0000259" key="5">
    <source>
        <dbReference type="PROSITE" id="PS50977"/>
    </source>
</evidence>
<dbReference type="KEGG" id="sauh:SU9_026560"/>
<proteinExistence type="predicted"/>
<gene>
    <name evidence="6" type="ORF">SU9_026560</name>
</gene>
<dbReference type="InterPro" id="IPR009057">
    <property type="entry name" value="Homeodomain-like_sf"/>
</dbReference>
<feature type="domain" description="HTH tetR-type" evidence="5">
    <location>
        <begin position="18"/>
        <end position="78"/>
    </location>
</feature>
<dbReference type="InterPro" id="IPR039536">
    <property type="entry name" value="TetR_C_Proteobacteria"/>
</dbReference>
<feature type="DNA-binding region" description="H-T-H motif" evidence="4">
    <location>
        <begin position="41"/>
        <end position="60"/>
    </location>
</feature>
<keyword evidence="3" id="KW-0804">Transcription</keyword>
<dbReference type="AlphaFoldDB" id="A0A8B1PBJ0"/>
<keyword evidence="2 4" id="KW-0238">DNA-binding</keyword>
<dbReference type="InterPro" id="IPR001647">
    <property type="entry name" value="HTH_TetR"/>
</dbReference>
<dbReference type="PANTHER" id="PTHR30055">
    <property type="entry name" value="HTH-TYPE TRANSCRIPTIONAL REGULATOR RUTR"/>
    <property type="match status" value="1"/>
</dbReference>
<dbReference type="InterPro" id="IPR050109">
    <property type="entry name" value="HTH-type_TetR-like_transc_reg"/>
</dbReference>
<dbReference type="Pfam" id="PF14246">
    <property type="entry name" value="TetR_C_7"/>
    <property type="match status" value="1"/>
</dbReference>
<dbReference type="GO" id="GO:0045892">
    <property type="term" value="P:negative regulation of DNA-templated transcription"/>
    <property type="evidence" value="ECO:0007669"/>
    <property type="project" value="UniProtKB-ARBA"/>
</dbReference>
<organism evidence="6 7">
    <name type="scientific">Streptomyces auratus AGR0001</name>
    <dbReference type="NCBI Taxonomy" id="1160718"/>
    <lineage>
        <taxon>Bacteria</taxon>
        <taxon>Bacillati</taxon>
        <taxon>Actinomycetota</taxon>
        <taxon>Actinomycetes</taxon>
        <taxon>Kitasatosporales</taxon>
        <taxon>Streptomycetaceae</taxon>
        <taxon>Streptomyces</taxon>
    </lineage>
</organism>
<name>A0A8B1PBJ0_9ACTN</name>
<evidence type="ECO:0000256" key="4">
    <source>
        <dbReference type="PROSITE-ProRule" id="PRU00335"/>
    </source>
</evidence>
<evidence type="ECO:0000256" key="2">
    <source>
        <dbReference type="ARBA" id="ARBA00023125"/>
    </source>
</evidence>
<protein>
    <submittedName>
        <fullName evidence="6">TetR/AcrR family transcriptional regulator</fullName>
    </submittedName>
</protein>
<dbReference type="Gene3D" id="1.10.357.10">
    <property type="entry name" value="Tetracycline Repressor, domain 2"/>
    <property type="match status" value="1"/>
</dbReference>
<dbReference type="SUPFAM" id="SSF46689">
    <property type="entry name" value="Homeodomain-like"/>
    <property type="match status" value="1"/>
</dbReference>
<dbReference type="PANTHER" id="PTHR30055:SF146">
    <property type="entry name" value="HTH-TYPE TRANSCRIPTIONAL DUAL REGULATOR CECR"/>
    <property type="match status" value="1"/>
</dbReference>
<dbReference type="EMBL" id="CP072931">
    <property type="protein sequence ID" value="QTZ94572.1"/>
    <property type="molecule type" value="Genomic_DNA"/>
</dbReference>
<evidence type="ECO:0000313" key="6">
    <source>
        <dbReference type="EMBL" id="QTZ94572.1"/>
    </source>
</evidence>
<dbReference type="OrthoDB" id="7186128at2"/>
<reference evidence="6" key="1">
    <citation type="journal article" date="2012" name="J. Bacteriol.">
        <title>Genome Sequence of Streptomyces auratus Strain AGR0001, a Phoslactomycin-Producing Actinomycete.</title>
        <authorList>
            <person name="Han X."/>
            <person name="Li M."/>
            <person name="Ding Z."/>
            <person name="Zhao J."/>
            <person name="Ji K."/>
            <person name="Wen M."/>
            <person name="Lu T."/>
        </authorList>
    </citation>
    <scope>NUCLEOTIDE SEQUENCE</scope>
    <source>
        <strain evidence="6">AGR0001</strain>
    </source>
</reference>
<dbReference type="InterPro" id="IPR036271">
    <property type="entry name" value="Tet_transcr_reg_TetR-rel_C_sf"/>
</dbReference>
<dbReference type="FunFam" id="1.10.10.60:FF:000141">
    <property type="entry name" value="TetR family transcriptional regulator"/>
    <property type="match status" value="1"/>
</dbReference>
<keyword evidence="7" id="KW-1185">Reference proteome</keyword>
<evidence type="ECO:0000256" key="1">
    <source>
        <dbReference type="ARBA" id="ARBA00023015"/>
    </source>
</evidence>
<dbReference type="GO" id="GO:0003700">
    <property type="term" value="F:DNA-binding transcription factor activity"/>
    <property type="evidence" value="ECO:0007669"/>
    <property type="project" value="TreeGrafter"/>
</dbReference>
<dbReference type="GO" id="GO:0000976">
    <property type="term" value="F:transcription cis-regulatory region binding"/>
    <property type="evidence" value="ECO:0007669"/>
    <property type="project" value="TreeGrafter"/>
</dbReference>
<dbReference type="Pfam" id="PF00440">
    <property type="entry name" value="TetR_N"/>
    <property type="match status" value="1"/>
</dbReference>
<dbReference type="PRINTS" id="PR00455">
    <property type="entry name" value="HTHTETR"/>
</dbReference>
<reference evidence="6" key="2">
    <citation type="submission" date="2021-04" db="EMBL/GenBank/DDBJ databases">
        <authorList>
            <person name="Wen M.-L."/>
            <person name="Han X.-L."/>
            <person name="Xiong J."/>
        </authorList>
    </citation>
    <scope>NUCLEOTIDE SEQUENCE</scope>
    <source>
        <strain evidence="6">AGR0001</strain>
    </source>
</reference>
<dbReference type="Proteomes" id="UP000009036">
    <property type="component" value="Chromosome"/>
</dbReference>
<sequence length="228" mass="25186">MTVVPAPSQPARQGKGRSRSRLKILAAAKALFLQDGYDGVNLDRIATQAEVARQTVYNQFGSKEAVFRAVMEHHWSSLPLGDLLTRLEQSLGTDADPAGFLRQFSEILLTFIEDADQVAFTRLVIAESRRSPWVAEEFYRVGKEPLTKTLAGCLQRLHETGGIDCPAPELAAHQFLGLVQEFIIWPKVMAIGPDVMSIPPFDVVVEEGIAMFLSRYGVCDEARAARTV</sequence>
<dbReference type="SUPFAM" id="SSF48498">
    <property type="entry name" value="Tetracyclin repressor-like, C-terminal domain"/>
    <property type="match status" value="1"/>
</dbReference>
<evidence type="ECO:0000313" key="7">
    <source>
        <dbReference type="Proteomes" id="UP000009036"/>
    </source>
</evidence>
<accession>A0A8B1PBJ0</accession>
<evidence type="ECO:0000256" key="3">
    <source>
        <dbReference type="ARBA" id="ARBA00023163"/>
    </source>
</evidence>
<keyword evidence="1" id="KW-0805">Transcription regulation</keyword>
<dbReference type="PROSITE" id="PS50977">
    <property type="entry name" value="HTH_TETR_2"/>
    <property type="match status" value="1"/>
</dbReference>